<dbReference type="InterPro" id="IPR006530">
    <property type="entry name" value="YD"/>
</dbReference>
<evidence type="ECO:0008006" key="7">
    <source>
        <dbReference type="Google" id="ProtNLM"/>
    </source>
</evidence>
<dbReference type="RefSeq" id="WP_115777802.1">
    <property type="nucleotide sequence ID" value="NZ_BMHL01000004.1"/>
</dbReference>
<feature type="domain" description="Teneurin-like YD-shell" evidence="4">
    <location>
        <begin position="219"/>
        <end position="358"/>
    </location>
</feature>
<accession>A0ABQ1MCU3</accession>
<dbReference type="SUPFAM" id="SSF50969">
    <property type="entry name" value="YVTN repeat-like/Quinoprotein amine dehydrogenase"/>
    <property type="match status" value="1"/>
</dbReference>
<evidence type="ECO:0000259" key="3">
    <source>
        <dbReference type="Pfam" id="PF20148"/>
    </source>
</evidence>
<comment type="caution">
    <text evidence="5">The sequence shown here is derived from an EMBL/GenBank/DDBJ whole genome shotgun (WGS) entry which is preliminary data.</text>
</comment>
<organism evidence="5 6">
    <name type="scientific">Paraburkholderia caffeinilytica</name>
    <dbReference type="NCBI Taxonomy" id="1761016"/>
    <lineage>
        <taxon>Bacteria</taxon>
        <taxon>Pseudomonadati</taxon>
        <taxon>Pseudomonadota</taxon>
        <taxon>Betaproteobacteria</taxon>
        <taxon>Burkholderiales</taxon>
        <taxon>Burkholderiaceae</taxon>
        <taxon>Paraburkholderia</taxon>
    </lineage>
</organism>
<keyword evidence="1" id="KW-0677">Repeat</keyword>
<evidence type="ECO:0000259" key="4">
    <source>
        <dbReference type="Pfam" id="PF25023"/>
    </source>
</evidence>
<evidence type="ECO:0000313" key="5">
    <source>
        <dbReference type="EMBL" id="GGC38708.1"/>
    </source>
</evidence>
<dbReference type="InterPro" id="IPR056823">
    <property type="entry name" value="TEN-like_YD-shell"/>
</dbReference>
<feature type="domain" description="DUF6531" evidence="3">
    <location>
        <begin position="105"/>
        <end position="161"/>
    </location>
</feature>
<gene>
    <name evidence="5" type="ORF">GCM10011400_26690</name>
</gene>
<dbReference type="EMBL" id="BMHL01000004">
    <property type="protein sequence ID" value="GGC38708.1"/>
    <property type="molecule type" value="Genomic_DNA"/>
</dbReference>
<reference evidence="6" key="1">
    <citation type="journal article" date="2019" name="Int. J. Syst. Evol. Microbiol.">
        <title>The Global Catalogue of Microorganisms (GCM) 10K type strain sequencing project: providing services to taxonomists for standard genome sequencing and annotation.</title>
        <authorList>
            <consortium name="The Broad Institute Genomics Platform"/>
            <consortium name="The Broad Institute Genome Sequencing Center for Infectious Disease"/>
            <person name="Wu L."/>
            <person name="Ma J."/>
        </authorList>
    </citation>
    <scope>NUCLEOTIDE SEQUENCE [LARGE SCALE GENOMIC DNA]</scope>
    <source>
        <strain evidence="6">CGMCC 1.15103</strain>
    </source>
</reference>
<evidence type="ECO:0000313" key="6">
    <source>
        <dbReference type="Proteomes" id="UP000602004"/>
    </source>
</evidence>
<dbReference type="Proteomes" id="UP000602004">
    <property type="component" value="Unassembled WGS sequence"/>
</dbReference>
<dbReference type="PANTHER" id="PTHR32305:SF15">
    <property type="entry name" value="PROTEIN RHSA-RELATED"/>
    <property type="match status" value="1"/>
</dbReference>
<dbReference type="Pfam" id="PF25023">
    <property type="entry name" value="TEN_YD-shell"/>
    <property type="match status" value="1"/>
</dbReference>
<dbReference type="InterPro" id="IPR050708">
    <property type="entry name" value="T6SS_VgrG/RHS"/>
</dbReference>
<feature type="chain" id="PRO_5047242537" description="YD repeat-containing protein" evidence="2">
    <location>
        <begin position="33"/>
        <end position="794"/>
    </location>
</feature>
<name>A0ABQ1MCU3_9BURK</name>
<dbReference type="Gene3D" id="2.180.10.10">
    <property type="entry name" value="RHS repeat-associated core"/>
    <property type="match status" value="1"/>
</dbReference>
<protein>
    <recommendedName>
        <fullName evidence="7">YD repeat-containing protein</fullName>
    </recommendedName>
</protein>
<feature type="signal peptide" evidence="2">
    <location>
        <begin position="1"/>
        <end position="32"/>
    </location>
</feature>
<evidence type="ECO:0000256" key="2">
    <source>
        <dbReference type="SAM" id="SignalP"/>
    </source>
</evidence>
<evidence type="ECO:0000256" key="1">
    <source>
        <dbReference type="ARBA" id="ARBA00022737"/>
    </source>
</evidence>
<dbReference type="PANTHER" id="PTHR32305">
    <property type="match status" value="1"/>
</dbReference>
<sequence length="794" mass="85908">MKAWKLRSRLTGTLARLIVASGLLTSVAYTNAATEDQCMRLFLKSSGIPGTPSCAMDVAGTMPPTDGPDDPYNPINYYNCGHYIPDYCAGATGGAPPDATCPISDPVFAASGIVTTTENDFVSGDEVPITFARTYRSTPYPLNTNAVGANWIHNWQRKLGIVGIGASAQKINAYRANGEPITFTVANGAWRTPTFSGLTLAWNGTGWSLTDLVTEAVETYSAQGVLLSETTKTGFVRTLSYDGSGRLSAITQHGPGTNAVYDLTIRFEYDQNGRLARLTDPAGGITQYRYGLWGNLISVIWPDGNVRQYVYTDAQSRRALTGIIDETGSRIATWTYDAQGRATTVSHPDTSRNVQFAYGPAATTVADSNGSRTLSFSTTDGAVRPTGSSGSTSSGLTWDTSGNLLATTTPARNAVYTYDDTGRPVKASVRTSSSVSVTSVMYADATSLHPASVAMPGKLMSFVYDGNGNVTGYSERVTNDLTGEAGFNATWNGQQQRTIGARYDRFNRLAEAIIYANNAKVADWVYFYDFTGNLNSAQNLVSGWLFTNQDRDAAHRVTWQTGNYREARIAYDFRGRVTRFTYDEQPIVETGRVRRLLTVDYGYSPDGRVVSRNGTVATSGGAAVGISSDDTDKWLDNYQAGLDPVGPPASRPGWLRSITSDASPVISPVCVDCGFIQARLAWPLFLHDLYFSAQTGKPIEDDPVEIQIAAQNQLPFPVLAPNLSKRTMLYAKMFASDANDSSGFVKCKDSGDCARVRTMCREKCDAVLPTSANVGFKYWNCVNDCAELHGCPRI</sequence>
<dbReference type="Pfam" id="PF20148">
    <property type="entry name" value="DUF6531"/>
    <property type="match status" value="1"/>
</dbReference>
<keyword evidence="6" id="KW-1185">Reference proteome</keyword>
<dbReference type="NCBIfam" id="TIGR01643">
    <property type="entry name" value="YD_repeat_2x"/>
    <property type="match status" value="2"/>
</dbReference>
<keyword evidence="2" id="KW-0732">Signal</keyword>
<proteinExistence type="predicted"/>
<dbReference type="InterPro" id="IPR011044">
    <property type="entry name" value="Quino_amine_DH_bsu"/>
</dbReference>
<dbReference type="InterPro" id="IPR045351">
    <property type="entry name" value="DUF6531"/>
</dbReference>